<reference evidence="8 9" key="1">
    <citation type="submission" date="2024-01" db="EMBL/GenBank/DDBJ databases">
        <title>The genome of the rayed Mediterranean limpet Patella caerulea (Linnaeus, 1758).</title>
        <authorList>
            <person name="Anh-Thu Weber A."/>
            <person name="Halstead-Nussloch G."/>
        </authorList>
    </citation>
    <scope>NUCLEOTIDE SEQUENCE [LARGE SCALE GENOMIC DNA]</scope>
    <source>
        <strain evidence="8">AATW-2023a</strain>
        <tissue evidence="8">Whole specimen</tissue>
    </source>
</reference>
<dbReference type="GO" id="GO:0016592">
    <property type="term" value="C:mediator complex"/>
    <property type="evidence" value="ECO:0007669"/>
    <property type="project" value="TreeGrafter"/>
</dbReference>
<keyword evidence="4" id="KW-0805">Transcription regulation</keyword>
<evidence type="ECO:0000256" key="3">
    <source>
        <dbReference type="ARBA" id="ARBA00019696"/>
    </source>
</evidence>
<name>A0AAN8J4B3_PATCE</name>
<comment type="subcellular location">
    <subcellularLocation>
        <location evidence="1">Nucleus</location>
    </subcellularLocation>
</comment>
<comment type="similarity">
    <text evidence="2">Belongs to the Mediator complex subunit 23 family.</text>
</comment>
<sequence>MDVPRSVHDAVIESVEDILKKPMEESFSNDVLHPSLTKKEKIEAEAKKIKAVLQSFAPESHDQVLQTFVKCLFQQQNKSRLYFLCNVLESLVENNTISAKPVSDHLLAYEGLTFKDQLHWRATFNTLRNIVGGVHYKEARDLLKIVLEKCQEKEGCNTSAGDHATALIQIDESLKVIEYILDRNACLLPGYFAVNEITKVCGGTTAWPHWGLGKLLSDYINSFNFAAQMVSICGRSRLLPVVGHSVSTNNVWRLNTNTLSFMLNGPLPYEKDLTDPQTGLMRYVLQQPYSREMASNMLGLNKQTKQRCEALENQLVDQVVMAIEKCEESNSQDGNGENAQLLWQHLSSQLIYFVLFQFASFPHMVTSLYEKLNGKNLKKGRDHLMWVLLQFISGSIQKNSLADFLPVMKLYDLLYSDSEVIPIPDVNSAHCTHAFAGTCIWIHINKKAQGDHVKLHRPIPFALNDHMEFLRQTLQLKNLMLNDFKVALLCNAYSTDTNCFSVPMGHLLESIYGNNKTTTLLPGNVVASSPIKPLSMSLLDSLTVHAKMSLIHSIVSRVIKLAKSKSSVALAPALVKTYSRLLVYTEIESLGIKGFISQLLPTVFSSNAIGILHTLLEMFSYRMHHIQIHYRVQLLTYLNSMANIQQANQNQLHLCVETTALRLITSLGSAEVQPHLSRLSSEPKGILAGESEELNRVFVLTIARAMHITGADSFSTNWAKDILLSVMQSTPLGWPTATLQCFPTSLSDFFNQTPVAKEDKNLLRKMVETEYKKWKSMANENDIIAHFSMQGIPPLFLCIIWKNLIEENRVTPTAYKVLDRLGPRALSNHLRTFVDFLVVEVALQSQNITRYVEAVNDMIWKCNIITIDRLILCLVLRNMDSKESNIRFLLTQLILIQCKDFKQRVQDFVKDNSPEHWQTTNCHEKHMNFHRIYPEKFFFEGIQDMNSPIQHQYLPVYFGNVCLRFLPVFDVAIHRLIETPAVHKVLENILQEIGRLFKFHDRPITYLYNTYYYYEKLLADRPVLKRRLLQTIASAFSDIRPRNWCLTDAYLMYLERGHDEIEWMPDSDYYLKIVGRLSDTITGKSPPPFPECDWRFNEFPNPAAHALYVSCVELMALPVSSQVVGSALLDVCLKSSCQIPRNEIMSWMNAVGLILTSLPELCWWSVLSDQIVKTLQSQELVNLGNSSSSNLFEKLNFKKSHAAYAERDCSSLLCLCHAIWHHAGIGQLSLLPVFLKDRIKPMIKREDQFIYVCHLVGPFLQRLHGERTRSLLDLTVELYQILLNVDKASEHLHLMDPISDFLYHIKYMFVGDGVKAETENVIRNLRPALQLRLRFISHISVE</sequence>
<evidence type="ECO:0000256" key="7">
    <source>
        <dbReference type="ARBA" id="ARBA00031961"/>
    </source>
</evidence>
<dbReference type="GO" id="GO:0006357">
    <property type="term" value="P:regulation of transcription by RNA polymerase II"/>
    <property type="evidence" value="ECO:0007669"/>
    <property type="project" value="TreeGrafter"/>
</dbReference>
<dbReference type="InterPro" id="IPR021629">
    <property type="entry name" value="Mediator_Med23"/>
</dbReference>
<dbReference type="Proteomes" id="UP001347796">
    <property type="component" value="Unassembled WGS sequence"/>
</dbReference>
<dbReference type="PANTHER" id="PTHR12691:SF10">
    <property type="entry name" value="MEDIATOR OF RNA POLYMERASE II TRANSCRIPTION SUBUNIT 23"/>
    <property type="match status" value="1"/>
</dbReference>
<gene>
    <name evidence="8" type="ORF">SNE40_021588</name>
</gene>
<evidence type="ECO:0000256" key="6">
    <source>
        <dbReference type="ARBA" id="ARBA00023242"/>
    </source>
</evidence>
<proteinExistence type="inferred from homology"/>
<protein>
    <recommendedName>
        <fullName evidence="3">Mediator of RNA polymerase II transcription subunit 23</fullName>
    </recommendedName>
    <alternativeName>
        <fullName evidence="7">Mediator complex subunit 23</fullName>
    </alternativeName>
</protein>
<keyword evidence="6" id="KW-0539">Nucleus</keyword>
<comment type="caution">
    <text evidence="8">The sequence shown here is derived from an EMBL/GenBank/DDBJ whole genome shotgun (WGS) entry which is preliminary data.</text>
</comment>
<evidence type="ECO:0000256" key="4">
    <source>
        <dbReference type="ARBA" id="ARBA00023015"/>
    </source>
</evidence>
<dbReference type="GO" id="GO:0010628">
    <property type="term" value="P:positive regulation of gene expression"/>
    <property type="evidence" value="ECO:0007669"/>
    <property type="project" value="TreeGrafter"/>
</dbReference>
<dbReference type="Pfam" id="PF11573">
    <property type="entry name" value="Med23"/>
    <property type="match status" value="1"/>
</dbReference>
<accession>A0AAN8J4B3</accession>
<dbReference type="PANTHER" id="PTHR12691">
    <property type="entry name" value="MEDIATOR OF RNA POLYMERASE II TRANSCRIPTION SUBUNIT 23"/>
    <property type="match status" value="1"/>
</dbReference>
<evidence type="ECO:0000256" key="2">
    <source>
        <dbReference type="ARBA" id="ARBA00010222"/>
    </source>
</evidence>
<evidence type="ECO:0000313" key="8">
    <source>
        <dbReference type="EMBL" id="KAK6167600.1"/>
    </source>
</evidence>
<organism evidence="8 9">
    <name type="scientific">Patella caerulea</name>
    <name type="common">Rayed Mediterranean limpet</name>
    <dbReference type="NCBI Taxonomy" id="87958"/>
    <lineage>
        <taxon>Eukaryota</taxon>
        <taxon>Metazoa</taxon>
        <taxon>Spiralia</taxon>
        <taxon>Lophotrochozoa</taxon>
        <taxon>Mollusca</taxon>
        <taxon>Gastropoda</taxon>
        <taxon>Patellogastropoda</taxon>
        <taxon>Patelloidea</taxon>
        <taxon>Patellidae</taxon>
        <taxon>Patella</taxon>
    </lineage>
</organism>
<dbReference type="EMBL" id="JAZGQO010000018">
    <property type="protein sequence ID" value="KAK6167600.1"/>
    <property type="molecule type" value="Genomic_DNA"/>
</dbReference>
<evidence type="ECO:0000313" key="9">
    <source>
        <dbReference type="Proteomes" id="UP001347796"/>
    </source>
</evidence>
<evidence type="ECO:0000256" key="5">
    <source>
        <dbReference type="ARBA" id="ARBA00023163"/>
    </source>
</evidence>
<evidence type="ECO:0000256" key="1">
    <source>
        <dbReference type="ARBA" id="ARBA00004123"/>
    </source>
</evidence>
<keyword evidence="9" id="KW-1185">Reference proteome</keyword>
<dbReference type="GO" id="GO:0005667">
    <property type="term" value="C:transcription regulator complex"/>
    <property type="evidence" value="ECO:0007669"/>
    <property type="project" value="TreeGrafter"/>
</dbReference>
<keyword evidence="5" id="KW-0804">Transcription</keyword>